<dbReference type="EMBL" id="CAXIEN010000161">
    <property type="protein sequence ID" value="CAL1282902.1"/>
    <property type="molecule type" value="Genomic_DNA"/>
</dbReference>
<dbReference type="InterPro" id="IPR053231">
    <property type="entry name" value="GPCR_LN-TM7"/>
</dbReference>
<name>A0AAV2AGR8_9ARAC</name>
<organism evidence="1 2">
    <name type="scientific">Larinioides sclopetarius</name>
    <dbReference type="NCBI Taxonomy" id="280406"/>
    <lineage>
        <taxon>Eukaryota</taxon>
        <taxon>Metazoa</taxon>
        <taxon>Ecdysozoa</taxon>
        <taxon>Arthropoda</taxon>
        <taxon>Chelicerata</taxon>
        <taxon>Arachnida</taxon>
        <taxon>Araneae</taxon>
        <taxon>Araneomorphae</taxon>
        <taxon>Entelegynae</taxon>
        <taxon>Araneoidea</taxon>
        <taxon>Araneidae</taxon>
        <taxon>Larinioides</taxon>
    </lineage>
</organism>
<accession>A0AAV2AGR8</accession>
<dbReference type="Proteomes" id="UP001497382">
    <property type="component" value="Unassembled WGS sequence"/>
</dbReference>
<reference evidence="1 2" key="1">
    <citation type="submission" date="2024-04" db="EMBL/GenBank/DDBJ databases">
        <authorList>
            <person name="Rising A."/>
            <person name="Reimegard J."/>
            <person name="Sonavane S."/>
            <person name="Akerstrom W."/>
            <person name="Nylinder S."/>
            <person name="Hedman E."/>
            <person name="Kallberg Y."/>
        </authorList>
    </citation>
    <scope>NUCLEOTIDE SEQUENCE [LARGE SCALE GENOMIC DNA]</scope>
</reference>
<dbReference type="AlphaFoldDB" id="A0AAV2AGR8"/>
<dbReference type="PANTHER" id="PTHR45902">
    <property type="entry name" value="LATROPHILIN RECEPTOR-LIKE PROTEIN A"/>
    <property type="match status" value="1"/>
</dbReference>
<evidence type="ECO:0000313" key="1">
    <source>
        <dbReference type="EMBL" id="CAL1282902.1"/>
    </source>
</evidence>
<dbReference type="PANTHER" id="PTHR45902:SF4">
    <property type="entry name" value="G-PROTEIN COUPLED RECEPTORS FAMILY 2 PROFILE 2 DOMAIN-CONTAINING PROTEIN"/>
    <property type="match status" value="1"/>
</dbReference>
<sequence>MYFLTYIKNISVILIITTSMLSNGMEIFANDFGDISYSELKDMGADCDPLDNCKKSRNKDELGIYNCNCDSTCPEFDTCCLDSKYRLTSVSRALNSDIKCLPVYRSRIGVFMIDKCQNGDSEIEGLCENNGEDTNDPFLMIPATSLATKITYKNYFCLVCNEEIDIDQVVLWDLHLQSTSKAVNSSDIPQLRFDNFTRSWMVNDSGISEAVIITIEIEKTITSFVKVCKAGEKGLISSCSKEWTDDSVVQKCAAYMATVGFFGDEGWKWYRNPHCALCNNEDVKCRFCKQSVLDTRHWSYLDNFFVRLFVLKDEETSCGRNMIFDKFSKKCRCNSRDFVKQDGKCLSRTT</sequence>
<keyword evidence="2" id="KW-1185">Reference proteome</keyword>
<evidence type="ECO:0000313" key="2">
    <source>
        <dbReference type="Proteomes" id="UP001497382"/>
    </source>
</evidence>
<protein>
    <recommendedName>
        <fullName evidence="3">SMB domain-containing protein</fullName>
    </recommendedName>
</protein>
<proteinExistence type="predicted"/>
<evidence type="ECO:0008006" key="3">
    <source>
        <dbReference type="Google" id="ProtNLM"/>
    </source>
</evidence>
<comment type="caution">
    <text evidence="1">The sequence shown here is derived from an EMBL/GenBank/DDBJ whole genome shotgun (WGS) entry which is preliminary data.</text>
</comment>
<gene>
    <name evidence="1" type="ORF">LARSCL_LOCUS12304</name>
</gene>